<keyword evidence="1" id="KW-0472">Membrane</keyword>
<dbReference type="Proteomes" id="UP000551327">
    <property type="component" value="Unassembled WGS sequence"/>
</dbReference>
<dbReference type="AlphaFoldDB" id="A0A7X1G1E9"/>
<sequence length="276" mass="28916">MVHPRPRFDSNRAWQQATAALSANREVLLALAGVFFLLPNLAFSLLFPAPTPPAGTDQQAMMAFAMEYYAKVLPFMLPVLAMQAGGTLGMLTLLTDRSRPTVGEAIATGFRTVLPYLAAQILLGFVLGIAALPILVVFSLAGTKVVATLGVAVTGIVWIYGWVRTALAAPVMAVEGIRNPVAALTRSWHLTRGQTPRIFAFLLLIGLAFTVVTLVITALAGMALGLLLPAQYAAIGTIVISSTLSALFVLLLVAALAATHTQLAGAEAVDEGPTAP</sequence>
<protein>
    <recommendedName>
        <fullName evidence="2">DUF7847 domain-containing protein</fullName>
    </recommendedName>
</protein>
<comment type="caution">
    <text evidence="3">The sequence shown here is derived from an EMBL/GenBank/DDBJ whole genome shotgun (WGS) entry which is preliminary data.</text>
</comment>
<feature type="transmembrane region" description="Helical" evidence="1">
    <location>
        <begin position="27"/>
        <end position="47"/>
    </location>
</feature>
<gene>
    <name evidence="3" type="ORF">H7F53_17205</name>
</gene>
<dbReference type="Pfam" id="PF25231">
    <property type="entry name" value="DUF7847"/>
    <property type="match status" value="1"/>
</dbReference>
<keyword evidence="1" id="KW-0812">Transmembrane</keyword>
<keyword evidence="1" id="KW-1133">Transmembrane helix</keyword>
<feature type="domain" description="DUF7847" evidence="2">
    <location>
        <begin position="15"/>
        <end position="263"/>
    </location>
</feature>
<evidence type="ECO:0000313" key="4">
    <source>
        <dbReference type="Proteomes" id="UP000551327"/>
    </source>
</evidence>
<name>A0A7X1G1E9_9SPHN</name>
<proteinExistence type="predicted"/>
<evidence type="ECO:0000259" key="2">
    <source>
        <dbReference type="Pfam" id="PF25231"/>
    </source>
</evidence>
<evidence type="ECO:0000256" key="1">
    <source>
        <dbReference type="SAM" id="Phobius"/>
    </source>
</evidence>
<evidence type="ECO:0000313" key="3">
    <source>
        <dbReference type="EMBL" id="MBC2670895.1"/>
    </source>
</evidence>
<reference evidence="3 4" key="1">
    <citation type="submission" date="2020-08" db="EMBL/GenBank/DDBJ databases">
        <title>The genome sequence of type strain Novosphingobium piscinae KCTC 42194.</title>
        <authorList>
            <person name="Liu Y."/>
        </authorList>
    </citation>
    <scope>NUCLEOTIDE SEQUENCE [LARGE SCALE GENOMIC DNA]</scope>
    <source>
        <strain evidence="3 4">KCTC 42194</strain>
    </source>
</reference>
<dbReference type="InterPro" id="IPR057169">
    <property type="entry name" value="DUF7847"/>
</dbReference>
<feature type="transmembrane region" description="Helical" evidence="1">
    <location>
        <begin position="68"/>
        <end position="94"/>
    </location>
</feature>
<feature type="transmembrane region" description="Helical" evidence="1">
    <location>
        <begin position="114"/>
        <end position="138"/>
    </location>
</feature>
<organism evidence="3 4">
    <name type="scientific">Novosphingobium piscinae</name>
    <dbReference type="NCBI Taxonomy" id="1507448"/>
    <lineage>
        <taxon>Bacteria</taxon>
        <taxon>Pseudomonadati</taxon>
        <taxon>Pseudomonadota</taxon>
        <taxon>Alphaproteobacteria</taxon>
        <taxon>Sphingomonadales</taxon>
        <taxon>Sphingomonadaceae</taxon>
        <taxon>Novosphingobium</taxon>
    </lineage>
</organism>
<accession>A0A7X1G1E9</accession>
<feature type="transmembrane region" description="Helical" evidence="1">
    <location>
        <begin position="232"/>
        <end position="257"/>
    </location>
</feature>
<keyword evidence="4" id="KW-1185">Reference proteome</keyword>
<feature type="transmembrane region" description="Helical" evidence="1">
    <location>
        <begin position="145"/>
        <end position="163"/>
    </location>
</feature>
<feature type="transmembrane region" description="Helical" evidence="1">
    <location>
        <begin position="198"/>
        <end position="220"/>
    </location>
</feature>
<dbReference type="EMBL" id="JACLAX010000034">
    <property type="protein sequence ID" value="MBC2670895.1"/>
    <property type="molecule type" value="Genomic_DNA"/>
</dbReference>
<dbReference type="RefSeq" id="WP_185680749.1">
    <property type="nucleotide sequence ID" value="NZ_JACLAX010000034.1"/>
</dbReference>